<gene>
    <name evidence="4" type="primary">gatad1_0</name>
    <name evidence="4" type="ORF">FJT64_011205</name>
</gene>
<proteinExistence type="predicted"/>
<dbReference type="SMART" id="SM00034">
    <property type="entry name" value="CLECT"/>
    <property type="match status" value="1"/>
</dbReference>
<dbReference type="Pfam" id="PF00059">
    <property type="entry name" value="Lectin_C"/>
    <property type="match status" value="1"/>
</dbReference>
<dbReference type="PROSITE" id="PS50041">
    <property type="entry name" value="C_TYPE_LECTIN_2"/>
    <property type="match status" value="1"/>
</dbReference>
<evidence type="ECO:0000256" key="1">
    <source>
        <dbReference type="SAM" id="Coils"/>
    </source>
</evidence>
<feature type="region of interest" description="Disordered" evidence="2">
    <location>
        <begin position="605"/>
        <end position="639"/>
    </location>
</feature>
<organism evidence="4 5">
    <name type="scientific">Amphibalanus amphitrite</name>
    <name type="common">Striped barnacle</name>
    <name type="synonym">Balanus amphitrite</name>
    <dbReference type="NCBI Taxonomy" id="1232801"/>
    <lineage>
        <taxon>Eukaryota</taxon>
        <taxon>Metazoa</taxon>
        <taxon>Ecdysozoa</taxon>
        <taxon>Arthropoda</taxon>
        <taxon>Crustacea</taxon>
        <taxon>Multicrustacea</taxon>
        <taxon>Cirripedia</taxon>
        <taxon>Thoracica</taxon>
        <taxon>Thoracicalcarea</taxon>
        <taxon>Balanomorpha</taxon>
        <taxon>Balanoidea</taxon>
        <taxon>Balanidae</taxon>
        <taxon>Amphibalaninae</taxon>
        <taxon>Amphibalanus</taxon>
    </lineage>
</organism>
<reference evidence="4 5" key="1">
    <citation type="submission" date="2019-07" db="EMBL/GenBank/DDBJ databases">
        <title>Draft genome assembly of a fouling barnacle, Amphibalanus amphitrite (Darwin, 1854): The first reference genome for Thecostraca.</title>
        <authorList>
            <person name="Kim W."/>
        </authorList>
    </citation>
    <scope>NUCLEOTIDE SEQUENCE [LARGE SCALE GENOMIC DNA]</scope>
    <source>
        <strain evidence="4">SNU_AA5</strain>
        <tissue evidence="4">Soma without cirri and trophi</tissue>
    </source>
</reference>
<feature type="region of interest" description="Disordered" evidence="2">
    <location>
        <begin position="1"/>
        <end position="24"/>
    </location>
</feature>
<dbReference type="InterPro" id="IPR001304">
    <property type="entry name" value="C-type_lectin-like"/>
</dbReference>
<dbReference type="Gene3D" id="3.10.100.10">
    <property type="entry name" value="Mannose-Binding Protein A, subunit A"/>
    <property type="match status" value="1"/>
</dbReference>
<dbReference type="AlphaFoldDB" id="A0A6A4VGE1"/>
<evidence type="ECO:0000259" key="3">
    <source>
        <dbReference type="PROSITE" id="PS50041"/>
    </source>
</evidence>
<sequence>MEGDSISEARGLPGLTSQRGRQVTLTEEGRQFQIDIKQKKYQKDLKELKKGVDIIKRLEVAGEEENETLKEAYIQWKRTYIDLVQTSSELQGLLSEVDLQQHLSRHQDVMPELNTMKTEMEKKLEPTHKTQEVQPSVASSRCSVRSKISLLRLEDAQRRAELEARAAAAKKRLQMERQKQELQWKMQELELDAEREILKAKQGALLKFEEEEGMCAPGIPIQRSKEEEDAMRASKLPVPKSKLEKQEVSSKIAVPDQAKACKESETSNDPSPSTAADVLSSLVSVLKDQNKQSHLPLIEPGVFSGSIEKFPLWLKAFETYVEHRTSSPVERLHFLSRYTEGDAHSAIAGFLHLRTSDAYVKAKEKLVARYGNDFLIASSYLKRLREWSAVKSGDSKGLQRLADFLEHCHMASSAIPGMRALDDPHTIQMVLKKLPVYIADRWKRLVDSSVYGPTPHYPSFADFVQLVSTEGRIACGPVSSGAQSEESPPVRNIRGKAHAFTSSHKKCEACGHQSEEQRATQQVTTARAVRRPCVICTEPHDVHTCKKFMALRLDERKEEVMKKRLCRGCLKPGHIWRDCRRRDKCDKCQMSHPTLLHDDKLMKTTASAGGHDKTSSGKQHGGDTQVKASSLRSTAQSTGDVGVSNCHTMIVPVKLYHENQPEQPIITYALLDPQSDASFVTEALCDVLQPESTEVELQLSTLNGRKIVRCSSASGLVVESSEGGPAVDLPTLYSRHEIPADRELIPRRETCLKWPHLRQVAEKMPEYHADAEIGLLLGVNCPRIIKPREVIPGEEDDPWAVRTLLGWGIVGCVSEGEPTGCFYVGTGELLKKDCDWFEFRFNVPMASSMGGAWERMIRSVRSALTPLIMAHGHTLDDELFRTLLTECEAINNKQQRQGNNNIHHIYFHCPHTHLYLRMASTRAAARSSGCARCRDSEPAAEGAEGASACRQCGRLLADARSGCSSPLTVPAAGAAAASAPAATGRGGRVMTRFRRQAQAKQGGVPKGKGRRIIFKKSGIYYQVGDIVSVVSLEGDIYYAQIRGLLQDQYCEKSAVITWLLPTTESPPPEQGFDPATYTIGTAADPCACPAGFSRCAGRCLKRLDLAVTYAEAQSQCAALGAHLAVPRSDEENQCAIDAAGANIVWLGFNDVVTENHFVADDGCGPVPSDGPFWAVGQPNNNMGQSHGALTPPDAITTWFVGWHDVLPTELFKPLCQLNVCHQSRCQ</sequence>
<feature type="region of interest" description="Disordered" evidence="2">
    <location>
        <begin position="254"/>
        <end position="275"/>
    </location>
</feature>
<dbReference type="InterPro" id="IPR016187">
    <property type="entry name" value="CTDL_fold"/>
</dbReference>
<dbReference type="PANTHER" id="PTHR47331">
    <property type="entry name" value="PHD-TYPE DOMAIN-CONTAINING PROTEIN"/>
    <property type="match status" value="1"/>
</dbReference>
<comment type="caution">
    <text evidence="4">The sequence shown here is derived from an EMBL/GenBank/DDBJ whole genome shotgun (WGS) entry which is preliminary data.</text>
</comment>
<dbReference type="EMBL" id="VIIS01001941">
    <property type="protein sequence ID" value="KAF0290624.1"/>
    <property type="molecule type" value="Genomic_DNA"/>
</dbReference>
<feature type="domain" description="C-type lectin" evidence="3">
    <location>
        <begin position="1095"/>
        <end position="1216"/>
    </location>
</feature>
<dbReference type="SUPFAM" id="SSF56436">
    <property type="entry name" value="C-type lectin-like"/>
    <property type="match status" value="1"/>
</dbReference>
<feature type="compositionally biased region" description="Polar residues" evidence="2">
    <location>
        <begin position="626"/>
        <end position="639"/>
    </location>
</feature>
<feature type="compositionally biased region" description="Polar residues" evidence="2">
    <location>
        <begin position="15"/>
        <end position="24"/>
    </location>
</feature>
<dbReference type="OrthoDB" id="6340082at2759"/>
<evidence type="ECO:0000313" key="5">
    <source>
        <dbReference type="Proteomes" id="UP000440578"/>
    </source>
</evidence>
<dbReference type="CDD" id="cd00037">
    <property type="entry name" value="CLECT"/>
    <property type="match status" value="1"/>
</dbReference>
<name>A0A6A4VGE1_AMPAM</name>
<evidence type="ECO:0000256" key="2">
    <source>
        <dbReference type="SAM" id="MobiDB-lite"/>
    </source>
</evidence>
<dbReference type="Pfam" id="PF03564">
    <property type="entry name" value="DUF1759"/>
    <property type="match status" value="1"/>
</dbReference>
<dbReference type="Proteomes" id="UP000440578">
    <property type="component" value="Unassembled WGS sequence"/>
</dbReference>
<feature type="compositionally biased region" description="Basic and acidic residues" evidence="2">
    <location>
        <begin position="223"/>
        <end position="232"/>
    </location>
</feature>
<accession>A0A6A4VGE1</accession>
<protein>
    <submittedName>
        <fullName evidence="4">GATA zinc finger domain-containing protein 1</fullName>
    </submittedName>
</protein>
<dbReference type="PANTHER" id="PTHR47331:SF5">
    <property type="entry name" value="RIBONUCLEASE H"/>
    <property type="match status" value="1"/>
</dbReference>
<feature type="region of interest" description="Disordered" evidence="2">
    <location>
        <begin position="219"/>
        <end position="241"/>
    </location>
</feature>
<dbReference type="InterPro" id="IPR016186">
    <property type="entry name" value="C-type_lectin-like/link_sf"/>
</dbReference>
<evidence type="ECO:0000313" key="4">
    <source>
        <dbReference type="EMBL" id="KAF0290624.1"/>
    </source>
</evidence>
<keyword evidence="1" id="KW-0175">Coiled coil</keyword>
<dbReference type="InterPro" id="IPR005312">
    <property type="entry name" value="DUF1759"/>
</dbReference>
<feature type="coiled-coil region" evidence="1">
    <location>
        <begin position="150"/>
        <end position="199"/>
    </location>
</feature>
<keyword evidence="5" id="KW-1185">Reference proteome</keyword>